<reference evidence="1 2" key="1">
    <citation type="submission" date="2018-06" db="EMBL/GenBank/DDBJ databases">
        <title>Whole Genome Sequence of an efficient microsymbiont, Rhizobium tropici.</title>
        <authorList>
            <person name="Srinivasan R."/>
            <person name="Singh H.V."/>
            <person name="Srivastava R."/>
            <person name="Kumari B."/>
            <person name="Radhakrishna A."/>
        </authorList>
    </citation>
    <scope>NUCLEOTIDE SEQUENCE [LARGE SCALE GENOMIC DNA]</scope>
    <source>
        <strain evidence="1 2">IGFRI Rhizo-19</strain>
    </source>
</reference>
<dbReference type="RefSeq" id="WP_112344901.1">
    <property type="nucleotide sequence ID" value="NZ_QMKK01000054.1"/>
</dbReference>
<dbReference type="GO" id="GO:0016874">
    <property type="term" value="F:ligase activity"/>
    <property type="evidence" value="ECO:0007669"/>
    <property type="project" value="UniProtKB-KW"/>
</dbReference>
<dbReference type="EMBL" id="QMKK01000054">
    <property type="protein sequence ID" value="RAX38411.1"/>
    <property type="molecule type" value="Genomic_DNA"/>
</dbReference>
<dbReference type="SUPFAM" id="SSF55144">
    <property type="entry name" value="LigT-like"/>
    <property type="match status" value="1"/>
</dbReference>
<gene>
    <name evidence="1" type="ORF">DQ393_27840</name>
</gene>
<dbReference type="OrthoDB" id="793003at2"/>
<accession>A0A329Y3N7</accession>
<evidence type="ECO:0000313" key="2">
    <source>
        <dbReference type="Proteomes" id="UP000251205"/>
    </source>
</evidence>
<protein>
    <submittedName>
        <fullName evidence="1">2'-5' RNA ligase family protein</fullName>
    </submittedName>
</protein>
<dbReference type="InterPro" id="IPR009097">
    <property type="entry name" value="Cyclic_Pdiesterase"/>
</dbReference>
<dbReference type="Gene3D" id="3.90.1140.10">
    <property type="entry name" value="Cyclic phosphodiesterase"/>
    <property type="match status" value="1"/>
</dbReference>
<organism evidence="1 2">
    <name type="scientific">Rhizobium tropici</name>
    <dbReference type="NCBI Taxonomy" id="398"/>
    <lineage>
        <taxon>Bacteria</taxon>
        <taxon>Pseudomonadati</taxon>
        <taxon>Pseudomonadota</taxon>
        <taxon>Alphaproteobacteria</taxon>
        <taxon>Hyphomicrobiales</taxon>
        <taxon>Rhizobiaceae</taxon>
        <taxon>Rhizobium/Agrobacterium group</taxon>
        <taxon>Rhizobium</taxon>
    </lineage>
</organism>
<proteinExistence type="predicted"/>
<evidence type="ECO:0000313" key="1">
    <source>
        <dbReference type="EMBL" id="RAX38411.1"/>
    </source>
</evidence>
<name>A0A329Y3N7_RHITR</name>
<keyword evidence="1" id="KW-0436">Ligase</keyword>
<sequence length="174" mass="19422">MRIPPIIVTARVHPEDLVPFNRLRQENFPSEGNFLEAHVTIFHHLPGQHLARVQELVAEFVEDRTAPAAIVSGVRHLGAGVAFAIDSPGLLDLRAEMMGLFGSWPGPKDLQRWQPHITIQNKVPRAKADALFFRLRGEFEQRPIRIIGIDLSSYLGGPWRHEATVPFKSSAAGN</sequence>
<dbReference type="AlphaFoldDB" id="A0A329Y3N7"/>
<dbReference type="Pfam" id="PF13563">
    <property type="entry name" value="2_5_RNA_ligase2"/>
    <property type="match status" value="1"/>
</dbReference>
<comment type="caution">
    <text evidence="1">The sequence shown here is derived from an EMBL/GenBank/DDBJ whole genome shotgun (WGS) entry which is preliminary data.</text>
</comment>
<dbReference type="Proteomes" id="UP000251205">
    <property type="component" value="Unassembled WGS sequence"/>
</dbReference>